<proteinExistence type="predicted"/>
<evidence type="ECO:0000313" key="1">
    <source>
        <dbReference type="EMBL" id="SMC86360.1"/>
    </source>
</evidence>
<name>A0AC61PPT1_9FIRM</name>
<reference evidence="1" key="1">
    <citation type="submission" date="2017-04" db="EMBL/GenBank/DDBJ databases">
        <authorList>
            <person name="Varghese N."/>
            <person name="Submissions S."/>
        </authorList>
    </citation>
    <scope>NUCLEOTIDE SEQUENCE</scope>
    <source>
        <strain evidence="1">WTE2008</strain>
    </source>
</reference>
<accession>A0AC61PPT1</accession>
<evidence type="ECO:0000313" key="2">
    <source>
        <dbReference type="Proteomes" id="UP000192328"/>
    </source>
</evidence>
<sequence>MSESKKTFYITTPIYYPSGNMTIGHTYTTVAADTMTRFKKMQGYDTYFLTGTDEHGQKIEKKAAEAGVTPIEYVDKIVAETQDLWKLMDIQYDDFIRTTEERHTKVVQKIFRQFYEQGDIYKAEYEGMYCTPCESFWTPTQLVEKDGVKVCPDCGRPCQPMKEESYFFKMSKYQDWLIDYIETHPDFIQPAKRANEMLTNFLRPGLQDLCVSRTSVKWGIPVDFDDKHTVYVWIDALSNYITALGYGTDHDELYKKYWPADIHLVGKEIVRFHTIYWPIMLHALGLPLPKQVFGHGWLLFGADRMSKSKGNVVYPGPIVARYGVDPLRYYLMREMPFGADGNYTNESFLTRMNADLANDLGNLVSRTVAMIEKYFDGVLPAWTDAVDPELDAPLKEHCAALPKLVDEQMDKLQFSQALAEVWKVIGECNKYIDLTQPWVLGKDPEKKDRLANVMLTLAECVRFAAVLIGPFMPSTPARIFAQLGVNDEALKSWDSLKTFGILPAGTKVQKGEALFPRIDVNKELEALAGGKEEKKDAKAEEKQQKKEQKAEKKAEKKHDEPEYPAEIDINDFFKCKIQVARVLECEKVEKSTKLLKFRLGLGKDGERTVVSGIQKWYEPETLVGTQVAVITNLKTAKLAGIESQGMILSALDDNGNLRLVSVGEGVEDGALIG</sequence>
<dbReference type="Proteomes" id="UP000192328">
    <property type="component" value="Unassembled WGS sequence"/>
</dbReference>
<organism evidence="1 2">
    <name type="scientific">Aristaeella lactis</name>
    <dbReference type="NCBI Taxonomy" id="3046383"/>
    <lineage>
        <taxon>Bacteria</taxon>
        <taxon>Bacillati</taxon>
        <taxon>Bacillota</taxon>
        <taxon>Clostridia</taxon>
        <taxon>Eubacteriales</taxon>
        <taxon>Aristaeellaceae</taxon>
        <taxon>Aristaeella</taxon>
    </lineage>
</organism>
<keyword evidence="2" id="KW-1185">Reference proteome</keyword>
<gene>
    <name evidence="1" type="ORF">SAMN06297397_2891</name>
</gene>
<protein>
    <submittedName>
        <fullName evidence="1">Methionyl-tRNA synthetase</fullName>
    </submittedName>
</protein>
<comment type="caution">
    <text evidence="1">The sequence shown here is derived from an EMBL/GenBank/DDBJ whole genome shotgun (WGS) entry which is preliminary data.</text>
</comment>
<dbReference type="EMBL" id="FWXZ01000008">
    <property type="protein sequence ID" value="SMC86360.1"/>
    <property type="molecule type" value="Genomic_DNA"/>
</dbReference>